<reference evidence="6" key="1">
    <citation type="submission" date="2018-01" db="EMBL/GenBank/DDBJ databases">
        <authorList>
            <consortium name="Urmite Genomes"/>
        </authorList>
    </citation>
    <scope>NUCLEOTIDE SEQUENCE [LARGE SCALE GENOMIC DNA]</scope>
    <source>
        <strain evidence="6">AFP003</strain>
    </source>
</reference>
<comment type="caution">
    <text evidence="6">The sequence shown here is derived from an EMBL/GenBank/DDBJ whole genome shotgun (WGS) entry which is preliminary data.</text>
</comment>
<dbReference type="GO" id="GO:0006310">
    <property type="term" value="P:DNA recombination"/>
    <property type="evidence" value="ECO:0007669"/>
    <property type="project" value="UniProtKB-KW"/>
</dbReference>
<evidence type="ECO:0000259" key="4">
    <source>
        <dbReference type="PROSITE" id="PS51898"/>
    </source>
</evidence>
<dbReference type="Proteomes" id="UP000236318">
    <property type="component" value="Unassembled WGS sequence"/>
</dbReference>
<dbReference type="GO" id="GO:0003677">
    <property type="term" value="F:DNA binding"/>
    <property type="evidence" value="ECO:0007669"/>
    <property type="project" value="UniProtKB-UniRule"/>
</dbReference>
<feature type="domain" description="Core-binding (CB)" evidence="5">
    <location>
        <begin position="70"/>
        <end position="172"/>
    </location>
</feature>
<dbReference type="Gene3D" id="1.10.443.10">
    <property type="entry name" value="Intergrase catalytic core"/>
    <property type="match status" value="1"/>
</dbReference>
<evidence type="ECO:0000256" key="3">
    <source>
        <dbReference type="PROSITE-ProRule" id="PRU01248"/>
    </source>
</evidence>
<evidence type="ECO:0000256" key="1">
    <source>
        <dbReference type="ARBA" id="ARBA00023125"/>
    </source>
</evidence>
<dbReference type="CDD" id="cd01189">
    <property type="entry name" value="INT_ICEBs1_C_like"/>
    <property type="match status" value="1"/>
</dbReference>
<name>A0A2K4YAN5_9MYCO</name>
<keyword evidence="1 3" id="KW-0238">DNA-binding</keyword>
<dbReference type="InterPro" id="IPR013762">
    <property type="entry name" value="Integrase-like_cat_sf"/>
</dbReference>
<dbReference type="InterPro" id="IPR050090">
    <property type="entry name" value="Tyrosine_recombinase_XerCD"/>
</dbReference>
<dbReference type="GO" id="GO:0015074">
    <property type="term" value="P:DNA integration"/>
    <property type="evidence" value="ECO:0007669"/>
    <property type="project" value="InterPro"/>
</dbReference>
<evidence type="ECO:0000259" key="5">
    <source>
        <dbReference type="PROSITE" id="PS51900"/>
    </source>
</evidence>
<evidence type="ECO:0000313" key="7">
    <source>
        <dbReference type="Proteomes" id="UP000236318"/>
    </source>
</evidence>
<dbReference type="PROSITE" id="PS51900">
    <property type="entry name" value="CB"/>
    <property type="match status" value="1"/>
</dbReference>
<evidence type="ECO:0000256" key="2">
    <source>
        <dbReference type="ARBA" id="ARBA00023172"/>
    </source>
</evidence>
<dbReference type="Gene3D" id="1.10.150.130">
    <property type="match status" value="1"/>
</dbReference>
<feature type="domain" description="Tyr recombinase" evidence="4">
    <location>
        <begin position="193"/>
        <end position="390"/>
    </location>
</feature>
<dbReference type="EMBL" id="FXEG02000002">
    <property type="protein sequence ID" value="SOX53807.1"/>
    <property type="molecule type" value="Genomic_DNA"/>
</dbReference>
<sequence length="400" mass="43781">MANANGEGSIYKRMRNGRHTGYIGAVSHTDDAGQLKRHVVYGKTRADVRDKMRQARERLDNGVAVKDSKRTVANWLAHWRATTLAASDRKESTRELYANLCRRHLEPEPFGAIRLDKLRPSDIEALILAMRAKTKPGKRTQQNLTSEPVRALSDATIRQTYTVLRAGLDGAVRDGLLAKNPVAAVKRPGVARREARHASAVDVSKLMLCANGLRYRNVLVLIATTGLRRGEALALHWSDVDLDAGMMVVRGTLGRVGGKLIITEPKTDRSRRTVPIALPLVTMLRTHRADQNAERVAAGDQWQENELVFATEFGTPVDPRNILRTVQIAAQKAGMSDIGVHTLRHSAAVIWLESKVHIKAVADLLGHSSIAITGDIYGHTSDDTARAAVAGLADQLGLPD</sequence>
<keyword evidence="7" id="KW-1185">Reference proteome</keyword>
<dbReference type="PANTHER" id="PTHR30349">
    <property type="entry name" value="PHAGE INTEGRASE-RELATED"/>
    <property type="match status" value="1"/>
</dbReference>
<dbReference type="PANTHER" id="PTHR30349:SF91">
    <property type="entry name" value="INTA PROTEIN"/>
    <property type="match status" value="1"/>
</dbReference>
<dbReference type="InterPro" id="IPR011010">
    <property type="entry name" value="DNA_brk_join_enz"/>
</dbReference>
<gene>
    <name evidence="6" type="ORF">MAAFP003_2483</name>
</gene>
<dbReference type="SUPFAM" id="SSF56349">
    <property type="entry name" value="DNA breaking-rejoining enzymes"/>
    <property type="match status" value="1"/>
</dbReference>
<dbReference type="PROSITE" id="PS51898">
    <property type="entry name" value="TYR_RECOMBINASE"/>
    <property type="match status" value="1"/>
</dbReference>
<accession>A0A2K4YAN5</accession>
<dbReference type="InterPro" id="IPR002104">
    <property type="entry name" value="Integrase_catalytic"/>
</dbReference>
<evidence type="ECO:0000313" key="6">
    <source>
        <dbReference type="EMBL" id="SOX53807.1"/>
    </source>
</evidence>
<dbReference type="InterPro" id="IPR010998">
    <property type="entry name" value="Integrase_recombinase_N"/>
</dbReference>
<dbReference type="InterPro" id="IPR044068">
    <property type="entry name" value="CB"/>
</dbReference>
<protein>
    <submittedName>
        <fullName evidence="6">Site-specific integrase</fullName>
    </submittedName>
</protein>
<proteinExistence type="predicted"/>
<dbReference type="AlphaFoldDB" id="A0A2K4YAN5"/>
<keyword evidence="2" id="KW-0233">DNA recombination</keyword>
<organism evidence="6 7">
    <name type="scientific">Mycobacterium ahvazicum</name>
    <dbReference type="NCBI Taxonomy" id="1964395"/>
    <lineage>
        <taxon>Bacteria</taxon>
        <taxon>Bacillati</taxon>
        <taxon>Actinomycetota</taxon>
        <taxon>Actinomycetes</taxon>
        <taxon>Mycobacteriales</taxon>
        <taxon>Mycobacteriaceae</taxon>
        <taxon>Mycobacterium</taxon>
        <taxon>Mycobacterium simiae complex</taxon>
    </lineage>
</organism>
<dbReference type="RefSeq" id="WP_096287291.1">
    <property type="nucleotide sequence ID" value="NZ_FXEG02000002.1"/>
</dbReference>
<dbReference type="OrthoDB" id="4326943at2"/>
<dbReference type="Pfam" id="PF00589">
    <property type="entry name" value="Phage_integrase"/>
    <property type="match status" value="1"/>
</dbReference>